<feature type="domain" description="Tyrosinase copper-binding" evidence="6">
    <location>
        <begin position="263"/>
        <end position="280"/>
    </location>
</feature>
<dbReference type="Proteomes" id="UP001243330">
    <property type="component" value="Unassembled WGS sequence"/>
</dbReference>
<comment type="cofactor">
    <cofactor evidence="1">
        <name>Cu(2+)</name>
        <dbReference type="ChEBI" id="CHEBI:29036"/>
    </cofactor>
</comment>
<dbReference type="GO" id="GO:0004497">
    <property type="term" value="F:monooxygenase activity"/>
    <property type="evidence" value="ECO:0007669"/>
    <property type="project" value="UniProtKB-KW"/>
</dbReference>
<dbReference type="Gene3D" id="2.60.310.20">
    <property type="match status" value="1"/>
</dbReference>
<evidence type="ECO:0000259" key="6">
    <source>
        <dbReference type="PROSITE" id="PS00497"/>
    </source>
</evidence>
<dbReference type="InterPro" id="IPR041640">
    <property type="entry name" value="Tyrosinase_C"/>
</dbReference>
<evidence type="ECO:0000256" key="2">
    <source>
        <dbReference type="ARBA" id="ARBA00022723"/>
    </source>
</evidence>
<dbReference type="PROSITE" id="PS00498">
    <property type="entry name" value="TYROSINASE_2"/>
    <property type="match status" value="1"/>
</dbReference>
<dbReference type="PANTHER" id="PTHR11474:SF32">
    <property type="entry name" value="TYROSINASE"/>
    <property type="match status" value="1"/>
</dbReference>
<name>A0AAD9E8H7_9PEZI</name>
<keyword evidence="3" id="KW-0560">Oxidoreductase</keyword>
<comment type="caution">
    <text evidence="8">The sequence shown here is derived from an EMBL/GenBank/DDBJ whole genome shotgun (WGS) entry which is preliminary data.</text>
</comment>
<proteinExistence type="predicted"/>
<reference evidence="8" key="1">
    <citation type="submission" date="2023-01" db="EMBL/GenBank/DDBJ databases">
        <title>Colletotrichum chrysophilum M932 genome sequence.</title>
        <authorList>
            <person name="Baroncelli R."/>
        </authorList>
    </citation>
    <scope>NUCLEOTIDE SEQUENCE</scope>
    <source>
        <strain evidence="8">M932</strain>
    </source>
</reference>
<keyword evidence="5" id="KW-0812">Transmembrane</keyword>
<dbReference type="Gene3D" id="1.10.1280.10">
    <property type="entry name" value="Di-copper center containing domain from catechol oxidase"/>
    <property type="match status" value="1"/>
</dbReference>
<keyword evidence="5" id="KW-1133">Transmembrane helix</keyword>
<organism evidence="8 9">
    <name type="scientific">Colletotrichum chrysophilum</name>
    <dbReference type="NCBI Taxonomy" id="1836956"/>
    <lineage>
        <taxon>Eukaryota</taxon>
        <taxon>Fungi</taxon>
        <taxon>Dikarya</taxon>
        <taxon>Ascomycota</taxon>
        <taxon>Pezizomycotina</taxon>
        <taxon>Sordariomycetes</taxon>
        <taxon>Hypocreomycetidae</taxon>
        <taxon>Glomerellales</taxon>
        <taxon>Glomerellaceae</taxon>
        <taxon>Colletotrichum</taxon>
        <taxon>Colletotrichum gloeosporioides species complex</taxon>
    </lineage>
</organism>
<dbReference type="InterPro" id="IPR002227">
    <property type="entry name" value="Tyrosinase_Cu-bd"/>
</dbReference>
<sequence>MARIQRATLASCAWPSSKYFTSRPRSSPPPDLISFLPLPASPLPTFHRLSVQWRICSEEPSKHSAVFEAHDLLVPHRGVFRSSGSIVLISLSDIPLQLQPQLPVTRLHPSDSNITSTSVQGPRISSFNPLEYNQARVAMESLIALWSFIILFAAAATAVPYSPTYNYGFDAANLVKRQTQDPIVVTKLPLANGTVPVRPEIRQMKQNPYKWNLFLLSMSMLQYTNQNDELSWYQIAGIHGVPFVPWNGVPGAPGIDDRGYCTHMSILFPPWHRVYLALYEVYILSPNQQVLFRLVQMIATWFTDPSERAFYHAAAADFRIPYWDWAAPPPAGESVFLPDFESEGIQIYGPNGWQYIANPLYSYKFNPLDPKVFSQGDFPNWTETKRAPFEKTDNRSVAHSIEHARPALQQRLYTLLSNYKDYGPFSNKYWGTATNQSQFDSVEALHDAMHVLVGNRGHMYYIQYSAFDPVFFLHHAMADRIVTMWQALYPNSWVTPQVAMEHSFTMPPGEVHDVFTELKPFFANASGAFWNSEMANDTLHFGYSYAETIPGQGGAKSEDRTRLITAINRLYGSSSPSTLVQKRKRALGRRDRGKFSQLRQGTLSDDVSPDFSREPHVAASLVTDDYTYTEWIANVHVQNGALNGSFTIHLFMGAVSGDIISWSAAPNLIGSMNVFAMKNMGSANHVSGTVPLTSALMHMVSAGGVAGLDPGQVEPYLKTFLQVRVIGEDGEEVRPDSVVGLCVQIASSEVQAARNERELPVWGPVIERFEVNFG</sequence>
<feature type="transmembrane region" description="Helical" evidence="5">
    <location>
        <begin position="142"/>
        <end position="161"/>
    </location>
</feature>
<dbReference type="SUPFAM" id="SSF48056">
    <property type="entry name" value="Di-copper centre-containing domain"/>
    <property type="match status" value="1"/>
</dbReference>
<evidence type="ECO:0000256" key="3">
    <source>
        <dbReference type="ARBA" id="ARBA00023002"/>
    </source>
</evidence>
<dbReference type="Pfam" id="PF00264">
    <property type="entry name" value="Tyrosinase"/>
    <property type="match status" value="1"/>
</dbReference>
<dbReference type="PROSITE" id="PS00497">
    <property type="entry name" value="TYROSINASE_1"/>
    <property type="match status" value="1"/>
</dbReference>
<feature type="domain" description="Tyrosinase copper-binding" evidence="7">
    <location>
        <begin position="468"/>
        <end position="479"/>
    </location>
</feature>
<dbReference type="GO" id="GO:0046872">
    <property type="term" value="F:metal ion binding"/>
    <property type="evidence" value="ECO:0007669"/>
    <property type="project" value="UniProtKB-KW"/>
</dbReference>
<keyword evidence="9" id="KW-1185">Reference proteome</keyword>
<dbReference type="PRINTS" id="PR00092">
    <property type="entry name" value="TYROSINASE"/>
</dbReference>
<gene>
    <name evidence="8" type="ORF">CCHR01_15657</name>
</gene>
<evidence type="ECO:0000259" key="7">
    <source>
        <dbReference type="PROSITE" id="PS00498"/>
    </source>
</evidence>
<keyword evidence="2" id="KW-0479">Metal-binding</keyword>
<protein>
    <submittedName>
        <fullName evidence="8">Tyrosinase</fullName>
    </submittedName>
</protein>
<evidence type="ECO:0000313" key="9">
    <source>
        <dbReference type="Proteomes" id="UP001243330"/>
    </source>
</evidence>
<evidence type="ECO:0000256" key="5">
    <source>
        <dbReference type="SAM" id="Phobius"/>
    </source>
</evidence>
<evidence type="ECO:0000256" key="1">
    <source>
        <dbReference type="ARBA" id="ARBA00001973"/>
    </source>
</evidence>
<dbReference type="PANTHER" id="PTHR11474">
    <property type="entry name" value="TYROSINASE FAMILY MEMBER"/>
    <property type="match status" value="1"/>
</dbReference>
<dbReference type="InterPro" id="IPR050316">
    <property type="entry name" value="Tyrosinase/Hemocyanin"/>
</dbReference>
<keyword evidence="5" id="KW-0472">Membrane</keyword>
<dbReference type="Pfam" id="PF18132">
    <property type="entry name" value="Tyrosinase_C"/>
    <property type="match status" value="1"/>
</dbReference>
<dbReference type="EMBL" id="JAQOWY010000461">
    <property type="protein sequence ID" value="KAK1841724.1"/>
    <property type="molecule type" value="Genomic_DNA"/>
</dbReference>
<dbReference type="AlphaFoldDB" id="A0AAD9E8H7"/>
<accession>A0AAD9E8H7</accession>
<keyword evidence="4" id="KW-0503">Monooxygenase</keyword>
<evidence type="ECO:0000256" key="4">
    <source>
        <dbReference type="ARBA" id="ARBA00023033"/>
    </source>
</evidence>
<evidence type="ECO:0000313" key="8">
    <source>
        <dbReference type="EMBL" id="KAK1841724.1"/>
    </source>
</evidence>
<dbReference type="InterPro" id="IPR008922">
    <property type="entry name" value="Di-copper_centre_dom_sf"/>
</dbReference>